<dbReference type="EMBL" id="CAIIXF020000001">
    <property type="protein sequence ID" value="CAH1773465.1"/>
    <property type="molecule type" value="Genomic_DNA"/>
</dbReference>
<organism evidence="2 3">
    <name type="scientific">Owenia fusiformis</name>
    <name type="common">Polychaete worm</name>
    <dbReference type="NCBI Taxonomy" id="6347"/>
    <lineage>
        <taxon>Eukaryota</taxon>
        <taxon>Metazoa</taxon>
        <taxon>Spiralia</taxon>
        <taxon>Lophotrochozoa</taxon>
        <taxon>Annelida</taxon>
        <taxon>Polychaeta</taxon>
        <taxon>Sedentaria</taxon>
        <taxon>Canalipalpata</taxon>
        <taxon>Sabellida</taxon>
        <taxon>Oweniida</taxon>
        <taxon>Oweniidae</taxon>
        <taxon>Owenia</taxon>
    </lineage>
</organism>
<evidence type="ECO:0000313" key="3">
    <source>
        <dbReference type="Proteomes" id="UP000749559"/>
    </source>
</evidence>
<dbReference type="GO" id="GO:0070301">
    <property type="term" value="P:cellular response to hydrogen peroxide"/>
    <property type="evidence" value="ECO:0007669"/>
    <property type="project" value="TreeGrafter"/>
</dbReference>
<dbReference type="AlphaFoldDB" id="A0A8J1U8F9"/>
<sequence length="309" mass="34427">MKQKSRNMGKSTDVAEEKDCDSVLQSAFKQLKVDTEWKKPRLFEESEHDPVTPWTRHTKKPALSSKRELSPPLGKAKSGTAKRKSDPYPLSRIDKLTLTEEKCSNKSCHCNKTIITSGASPELNYAKLCKCEPSAKTSIIREARLKITREKDRSNVIRSARLKYHKAKQSKLAPFSSKLAMSRQKSKSPTDSICPRSSVFGASFNPTDFSSVATDNLASKDHFNKTKSCDLNEASNKPTLVFPNAVNTSGNTPSEIGQSPGNSPTGTHTRSCSQEARLDEMSVDELAYYFEDFVYIPKSMSSMAEMMYT</sequence>
<feature type="compositionally biased region" description="Basic and acidic residues" evidence="1">
    <location>
        <begin position="39"/>
        <end position="50"/>
    </location>
</feature>
<proteinExistence type="predicted"/>
<dbReference type="Proteomes" id="UP000749559">
    <property type="component" value="Unassembled WGS sequence"/>
</dbReference>
<gene>
    <name evidence="2" type="ORF">OFUS_LOCUS1062</name>
</gene>
<evidence type="ECO:0000313" key="2">
    <source>
        <dbReference type="EMBL" id="CAH1773465.1"/>
    </source>
</evidence>
<reference evidence="2" key="1">
    <citation type="submission" date="2022-03" db="EMBL/GenBank/DDBJ databases">
        <authorList>
            <person name="Martin C."/>
        </authorList>
    </citation>
    <scope>NUCLEOTIDE SEQUENCE</scope>
</reference>
<dbReference type="OrthoDB" id="10045817at2759"/>
<dbReference type="PANTHER" id="PTHR31383:SF2">
    <property type="entry name" value="OXIDATIVE STRESS-RESPONSIVE SERINE-RICH PROTEIN 1"/>
    <property type="match status" value="1"/>
</dbReference>
<feature type="region of interest" description="Disordered" evidence="1">
    <location>
        <begin position="240"/>
        <end position="274"/>
    </location>
</feature>
<name>A0A8J1U8F9_OWEFU</name>
<feature type="compositionally biased region" description="Polar residues" evidence="1">
    <location>
        <begin position="245"/>
        <end position="274"/>
    </location>
</feature>
<protein>
    <submittedName>
        <fullName evidence="2">Uncharacterized protein</fullName>
    </submittedName>
</protein>
<comment type="caution">
    <text evidence="2">The sequence shown here is derived from an EMBL/GenBank/DDBJ whole genome shotgun (WGS) entry which is preliminary data.</text>
</comment>
<dbReference type="InterPro" id="IPR008494">
    <property type="entry name" value="DUF776"/>
</dbReference>
<dbReference type="PANTHER" id="PTHR31383">
    <property type="entry name" value="OXIDATIVE STRESS-RESPONSE SERINE-RICH PROTEIN 1"/>
    <property type="match status" value="1"/>
</dbReference>
<feature type="region of interest" description="Disordered" evidence="1">
    <location>
        <begin position="39"/>
        <end position="88"/>
    </location>
</feature>
<keyword evidence="3" id="KW-1185">Reference proteome</keyword>
<feature type="region of interest" description="Disordered" evidence="1">
    <location>
        <begin position="175"/>
        <end position="194"/>
    </location>
</feature>
<evidence type="ECO:0000256" key="1">
    <source>
        <dbReference type="SAM" id="MobiDB-lite"/>
    </source>
</evidence>
<accession>A0A8J1U8F9</accession>